<evidence type="ECO:0000313" key="5">
    <source>
        <dbReference type="Proteomes" id="UP000663852"/>
    </source>
</evidence>
<comment type="caution">
    <text evidence="2">The sequence shown here is derived from an EMBL/GenBank/DDBJ whole genome shotgun (WGS) entry which is preliminary data.</text>
</comment>
<feature type="domain" description="F-box" evidence="1">
    <location>
        <begin position="14"/>
        <end position="61"/>
    </location>
</feature>
<dbReference type="AlphaFoldDB" id="A0A814PQP9"/>
<sequence>MQSGNPNENMNQSSIELLDLPDEILLMILRKLNNVHVLYTLLNINSRRLNILAQEKIFAQILDFVSIDNTTLMNQLQLNQICTNILPRISVNVTYFVVKSVFLERILMAADYPNLTKLKIFDFKKEMVSAHFSDSSPLRYIFQNQIRSLILVNNDNMRKTGSSKTYTKNIYEPILHFFKNLRQLSICKTSYLLYSVLSICSLPSTAFAAANLTYLCINVLNLDDCLYLLDGRLMQLEVLIVEIAAINDSSTIIHNTDDLPNLKCFSLQTFLPTCSYDDKILPLLRRMSLLEKLTLYLPLHRSTFIDGAHIQDEILANMPELQSFTFYIRTYNRTGNLAHISSEDIQRTFTDNGQQHVVSIVNKIGLTTTTCCIFTVPFLFDQLEDIGSIFPNIIFCNVEYLSVNDVIPLNHDFFVRVGRAFPLLKNFRFLNYTLQSLADLDMFSTGNNQLYEIAEYPRLQSLDLLCASGCYVEQFLNERKTYAPYLSKLTVVFNDLRNVTEDFMREDTRRNCINIERLIMFIPLVHSKGFYTYFPLLRI</sequence>
<dbReference type="EMBL" id="CAJNOJ010000100">
    <property type="protein sequence ID" value="CAF1109157.1"/>
    <property type="molecule type" value="Genomic_DNA"/>
</dbReference>
<accession>A0A814PQP9</accession>
<dbReference type="EMBL" id="CAJNOR010006403">
    <property type="protein sequence ID" value="CAF1594381.1"/>
    <property type="molecule type" value="Genomic_DNA"/>
</dbReference>
<dbReference type="OrthoDB" id="10024285at2759"/>
<dbReference type="Proteomes" id="UP000663828">
    <property type="component" value="Unassembled WGS sequence"/>
</dbReference>
<evidence type="ECO:0000313" key="4">
    <source>
        <dbReference type="Proteomes" id="UP000663828"/>
    </source>
</evidence>
<evidence type="ECO:0000313" key="3">
    <source>
        <dbReference type="EMBL" id="CAF1594381.1"/>
    </source>
</evidence>
<dbReference type="InterPro" id="IPR001810">
    <property type="entry name" value="F-box_dom"/>
</dbReference>
<evidence type="ECO:0000313" key="2">
    <source>
        <dbReference type="EMBL" id="CAF1109157.1"/>
    </source>
</evidence>
<evidence type="ECO:0000259" key="1">
    <source>
        <dbReference type="PROSITE" id="PS50181"/>
    </source>
</evidence>
<keyword evidence="4" id="KW-1185">Reference proteome</keyword>
<name>A0A814PQP9_ADIRI</name>
<reference evidence="2" key="1">
    <citation type="submission" date="2021-02" db="EMBL/GenBank/DDBJ databases">
        <authorList>
            <person name="Nowell W R."/>
        </authorList>
    </citation>
    <scope>NUCLEOTIDE SEQUENCE</scope>
</reference>
<protein>
    <recommendedName>
        <fullName evidence="1">F-box domain-containing protein</fullName>
    </recommendedName>
</protein>
<proteinExistence type="predicted"/>
<dbReference type="SUPFAM" id="SSF52047">
    <property type="entry name" value="RNI-like"/>
    <property type="match status" value="1"/>
</dbReference>
<dbReference type="Proteomes" id="UP000663852">
    <property type="component" value="Unassembled WGS sequence"/>
</dbReference>
<gene>
    <name evidence="2" type="ORF">EDS130_LOCUS20411</name>
    <name evidence="3" type="ORF">XAT740_LOCUS46918</name>
</gene>
<organism evidence="2 5">
    <name type="scientific">Adineta ricciae</name>
    <name type="common">Rotifer</name>
    <dbReference type="NCBI Taxonomy" id="249248"/>
    <lineage>
        <taxon>Eukaryota</taxon>
        <taxon>Metazoa</taxon>
        <taxon>Spiralia</taxon>
        <taxon>Gnathifera</taxon>
        <taxon>Rotifera</taxon>
        <taxon>Eurotatoria</taxon>
        <taxon>Bdelloidea</taxon>
        <taxon>Adinetida</taxon>
        <taxon>Adinetidae</taxon>
        <taxon>Adineta</taxon>
    </lineage>
</organism>
<dbReference type="PROSITE" id="PS50181">
    <property type="entry name" value="FBOX"/>
    <property type="match status" value="1"/>
</dbReference>